<sequence>MKGTPHPSSTGLSVPQESRNLDPSRKSGPAFSPTGKWGVASGRGTPSVLGITHPPDMSTIKCGIHTAIVQFRDAQIGPLSASLKERDSIITSTVFSPDAARAVFAHSVGSIQLWSILPPEAKSQQLTTGNSAPCSVPTIYQYL</sequence>
<protein>
    <submittedName>
        <fullName evidence="1">Uncharacterized protein</fullName>
    </submittedName>
</protein>
<name>A0ACB8BE79_9AGAM</name>
<comment type="caution">
    <text evidence="1">The sequence shown here is derived from an EMBL/GenBank/DDBJ whole genome shotgun (WGS) entry which is preliminary data.</text>
</comment>
<evidence type="ECO:0000313" key="1">
    <source>
        <dbReference type="EMBL" id="KAH7924126.1"/>
    </source>
</evidence>
<accession>A0ACB8BE79</accession>
<organism evidence="1 2">
    <name type="scientific">Leucogyrophana mollusca</name>
    <dbReference type="NCBI Taxonomy" id="85980"/>
    <lineage>
        <taxon>Eukaryota</taxon>
        <taxon>Fungi</taxon>
        <taxon>Dikarya</taxon>
        <taxon>Basidiomycota</taxon>
        <taxon>Agaricomycotina</taxon>
        <taxon>Agaricomycetes</taxon>
        <taxon>Agaricomycetidae</taxon>
        <taxon>Boletales</taxon>
        <taxon>Boletales incertae sedis</taxon>
        <taxon>Leucogyrophana</taxon>
    </lineage>
</organism>
<keyword evidence="2" id="KW-1185">Reference proteome</keyword>
<dbReference type="EMBL" id="MU266433">
    <property type="protein sequence ID" value="KAH7924126.1"/>
    <property type="molecule type" value="Genomic_DNA"/>
</dbReference>
<evidence type="ECO:0000313" key="2">
    <source>
        <dbReference type="Proteomes" id="UP000790709"/>
    </source>
</evidence>
<dbReference type="Proteomes" id="UP000790709">
    <property type="component" value="Unassembled WGS sequence"/>
</dbReference>
<proteinExistence type="predicted"/>
<reference evidence="1" key="1">
    <citation type="journal article" date="2021" name="New Phytol.">
        <title>Evolutionary innovations through gain and loss of genes in the ectomycorrhizal Boletales.</title>
        <authorList>
            <person name="Wu G."/>
            <person name="Miyauchi S."/>
            <person name="Morin E."/>
            <person name="Kuo A."/>
            <person name="Drula E."/>
            <person name="Varga T."/>
            <person name="Kohler A."/>
            <person name="Feng B."/>
            <person name="Cao Y."/>
            <person name="Lipzen A."/>
            <person name="Daum C."/>
            <person name="Hundley H."/>
            <person name="Pangilinan J."/>
            <person name="Johnson J."/>
            <person name="Barry K."/>
            <person name="LaButti K."/>
            <person name="Ng V."/>
            <person name="Ahrendt S."/>
            <person name="Min B."/>
            <person name="Choi I.G."/>
            <person name="Park H."/>
            <person name="Plett J.M."/>
            <person name="Magnuson J."/>
            <person name="Spatafora J.W."/>
            <person name="Nagy L.G."/>
            <person name="Henrissat B."/>
            <person name="Grigoriev I.V."/>
            <person name="Yang Z.L."/>
            <person name="Xu J."/>
            <person name="Martin F.M."/>
        </authorList>
    </citation>
    <scope>NUCLEOTIDE SEQUENCE</scope>
    <source>
        <strain evidence="1">KUC20120723A-06</strain>
    </source>
</reference>
<gene>
    <name evidence="1" type="ORF">BV22DRAFT_536197</name>
</gene>